<feature type="region of interest" description="Disordered" evidence="1">
    <location>
        <begin position="1"/>
        <end position="29"/>
    </location>
</feature>
<organism evidence="2 3">
    <name type="scientific">Ramlibacter lithotrophicus</name>
    <dbReference type="NCBI Taxonomy" id="2606681"/>
    <lineage>
        <taxon>Bacteria</taxon>
        <taxon>Pseudomonadati</taxon>
        <taxon>Pseudomonadota</taxon>
        <taxon>Betaproteobacteria</taxon>
        <taxon>Burkholderiales</taxon>
        <taxon>Comamonadaceae</taxon>
        <taxon>Ramlibacter</taxon>
    </lineage>
</organism>
<sequence length="379" mass="40886">MPAGATTAAPGNVQAPAGHPPVVDGGAPPTQGKVQVDPQAKFVHFRVGNRNVKDIFTEGDIVWVGTSAGVIRYNTRTDEYKLLDTRSGLLSNGVFHVSRLDGKLAVGTYGGGLSLLDEKTGRWETYNIPEGLGDAFVYDVIKTRAGDVWIATWSGVNRIKGGKLSNLASWELHTVESTKGGLPNDWVYGLAEGKDGTVWLATEGGLARWVDGKWDNWNHAKGQGAPYELVKDDLAFKNDPSKVSSHHARQKQEMGLQGIDTAYNPNYIVSIVADPDGSVWVGTWGGGLAHFDGNKFRNYTTKDGLPGNHVFMLHRARNGDMWVGTNAGLARRVGDRFVETITTSDGLFSNTIFSMDTGSDGSLWVGSFGGVTHLARKGR</sequence>
<reference evidence="2 3" key="1">
    <citation type="journal article" date="2020" name="Nature">
        <title>Bacterial chemolithoautotrophy via manganese oxidation.</title>
        <authorList>
            <person name="Yu H."/>
            <person name="Leadbetter J.R."/>
        </authorList>
    </citation>
    <scope>NUCLEOTIDE SEQUENCE [LARGE SCALE GENOMIC DNA]</scope>
    <source>
        <strain evidence="2 3">RBP-1</strain>
    </source>
</reference>
<dbReference type="AlphaFoldDB" id="A0A7X6I6Z9"/>
<gene>
    <name evidence="2" type="ORF">RAMLITH_13995</name>
</gene>
<dbReference type="EMBL" id="VTOX01000004">
    <property type="protein sequence ID" value="NKE66938.1"/>
    <property type="molecule type" value="Genomic_DNA"/>
</dbReference>
<proteinExistence type="predicted"/>
<name>A0A7X6I6Z9_9BURK</name>
<evidence type="ECO:0000313" key="3">
    <source>
        <dbReference type="Proteomes" id="UP000521868"/>
    </source>
</evidence>
<comment type="caution">
    <text evidence="2">The sequence shown here is derived from an EMBL/GenBank/DDBJ whole genome shotgun (WGS) entry which is preliminary data.</text>
</comment>
<protein>
    <submittedName>
        <fullName evidence="2">Regulator</fullName>
    </submittedName>
</protein>
<dbReference type="InterPro" id="IPR015943">
    <property type="entry name" value="WD40/YVTN_repeat-like_dom_sf"/>
</dbReference>
<evidence type="ECO:0000313" key="2">
    <source>
        <dbReference type="EMBL" id="NKE66938.1"/>
    </source>
</evidence>
<evidence type="ECO:0000256" key="1">
    <source>
        <dbReference type="SAM" id="MobiDB-lite"/>
    </source>
</evidence>
<dbReference type="Proteomes" id="UP000521868">
    <property type="component" value="Unassembled WGS sequence"/>
</dbReference>
<dbReference type="Pfam" id="PF07494">
    <property type="entry name" value="Reg_prop"/>
    <property type="match status" value="3"/>
</dbReference>
<accession>A0A7X6I6Z9</accession>
<dbReference type="InterPro" id="IPR011110">
    <property type="entry name" value="Reg_prop"/>
</dbReference>
<keyword evidence="3" id="KW-1185">Reference proteome</keyword>
<dbReference type="Gene3D" id="2.130.10.10">
    <property type="entry name" value="YVTN repeat-like/Quinoprotein amine dehydrogenase"/>
    <property type="match status" value="2"/>
</dbReference>
<dbReference type="SUPFAM" id="SSF63829">
    <property type="entry name" value="Calcium-dependent phosphotriesterase"/>
    <property type="match status" value="1"/>
</dbReference>